<dbReference type="InterPro" id="IPR001387">
    <property type="entry name" value="Cro/C1-type_HTH"/>
</dbReference>
<evidence type="ECO:0000256" key="1">
    <source>
        <dbReference type="SAM" id="MobiDB-lite"/>
    </source>
</evidence>
<dbReference type="CDD" id="cd00093">
    <property type="entry name" value="HTH_XRE"/>
    <property type="match status" value="1"/>
</dbReference>
<keyword evidence="5" id="KW-1185">Reference proteome</keyword>
<evidence type="ECO:0000313" key="5">
    <source>
        <dbReference type="Proteomes" id="UP001500016"/>
    </source>
</evidence>
<feature type="region of interest" description="Disordered" evidence="1">
    <location>
        <begin position="128"/>
        <end position="152"/>
    </location>
</feature>
<dbReference type="SMART" id="SM00530">
    <property type="entry name" value="HTH_XRE"/>
    <property type="match status" value="1"/>
</dbReference>
<evidence type="ECO:0000313" key="4">
    <source>
        <dbReference type="EMBL" id="GAA2075053.1"/>
    </source>
</evidence>
<reference evidence="5" key="1">
    <citation type="journal article" date="2019" name="Int. J. Syst. Evol. Microbiol.">
        <title>The Global Catalogue of Microorganisms (GCM) 10K type strain sequencing project: providing services to taxonomists for standard genome sequencing and annotation.</title>
        <authorList>
            <consortium name="The Broad Institute Genomics Platform"/>
            <consortium name="The Broad Institute Genome Sequencing Center for Infectious Disease"/>
            <person name="Wu L."/>
            <person name="Ma J."/>
        </authorList>
    </citation>
    <scope>NUCLEOTIDE SEQUENCE [LARGE SCALE GENOMIC DNA]</scope>
    <source>
        <strain evidence="5">JCM 15478</strain>
    </source>
</reference>
<proteinExistence type="predicted"/>
<feature type="compositionally biased region" description="Low complexity" evidence="1">
    <location>
        <begin position="137"/>
        <end position="149"/>
    </location>
</feature>
<evidence type="ECO:0000256" key="2">
    <source>
        <dbReference type="SAM" id="Phobius"/>
    </source>
</evidence>
<sequence>MTSAPPASPLPPECARLVETLRELRSRSGLSLAALGSRTPYSKSSWERYLNGKALPPRQAVEALCRVAGEHPGRPTALWELADAVWSGRAGAPSAEPAGGESAGEVQEIPDAHGAAEAAEAVGGAATLAPAPPVRPRTPAGATASGAGRSARRRARARHLGLAALGALVCAGVFALTLALWPTSGEARPARETTHADKASQADQPDKAEKREKVVVGCRGAECTGRNPVQMRCGAGETPRTLRTVRTEGRTLDIRFQPRCGAAWVRMWGQRVGDRVEIVTPGVKAQREVIDDAYETGQRRSTPMAAVSPSATGEVRACLVRKGGGRTCFGPGD</sequence>
<dbReference type="Proteomes" id="UP001500016">
    <property type="component" value="Unassembled WGS sequence"/>
</dbReference>
<feature type="transmembrane region" description="Helical" evidence="2">
    <location>
        <begin position="160"/>
        <end position="181"/>
    </location>
</feature>
<comment type="caution">
    <text evidence="4">The sequence shown here is derived from an EMBL/GenBank/DDBJ whole genome shotgun (WGS) entry which is preliminary data.</text>
</comment>
<organism evidence="4 5">
    <name type="scientific">Streptomyces albiaxialis</name>
    <dbReference type="NCBI Taxonomy" id="329523"/>
    <lineage>
        <taxon>Bacteria</taxon>
        <taxon>Bacillati</taxon>
        <taxon>Actinomycetota</taxon>
        <taxon>Actinomycetes</taxon>
        <taxon>Kitasatosporales</taxon>
        <taxon>Streptomycetaceae</taxon>
        <taxon>Streptomyces</taxon>
    </lineage>
</organism>
<dbReference type="InterPro" id="IPR021224">
    <property type="entry name" value="DUF2690"/>
</dbReference>
<keyword evidence="2" id="KW-0472">Membrane</keyword>
<dbReference type="Pfam" id="PF10901">
    <property type="entry name" value="DUF2690"/>
    <property type="match status" value="1"/>
</dbReference>
<dbReference type="Pfam" id="PF13560">
    <property type="entry name" value="HTH_31"/>
    <property type="match status" value="1"/>
</dbReference>
<dbReference type="InterPro" id="IPR010982">
    <property type="entry name" value="Lambda_DNA-bd_dom_sf"/>
</dbReference>
<evidence type="ECO:0000259" key="3">
    <source>
        <dbReference type="SMART" id="SM00530"/>
    </source>
</evidence>
<feature type="domain" description="HTH cro/C1-type" evidence="3">
    <location>
        <begin position="20"/>
        <end position="75"/>
    </location>
</feature>
<dbReference type="Gene3D" id="1.10.260.40">
    <property type="entry name" value="lambda repressor-like DNA-binding domains"/>
    <property type="match status" value="1"/>
</dbReference>
<dbReference type="RefSeq" id="WP_344527934.1">
    <property type="nucleotide sequence ID" value="NZ_BAAAPE010000007.1"/>
</dbReference>
<dbReference type="SUPFAM" id="SSF47413">
    <property type="entry name" value="lambda repressor-like DNA-binding domains"/>
    <property type="match status" value="1"/>
</dbReference>
<feature type="region of interest" description="Disordered" evidence="1">
    <location>
        <begin position="187"/>
        <end position="211"/>
    </location>
</feature>
<protein>
    <recommendedName>
        <fullName evidence="3">HTH cro/C1-type domain-containing protein</fullName>
    </recommendedName>
</protein>
<feature type="compositionally biased region" description="Basic and acidic residues" evidence="1">
    <location>
        <begin position="188"/>
        <end position="211"/>
    </location>
</feature>
<name>A0ABP5HI84_9ACTN</name>
<keyword evidence="2" id="KW-1133">Transmembrane helix</keyword>
<accession>A0ABP5HI84</accession>
<dbReference type="EMBL" id="BAAAPE010000007">
    <property type="protein sequence ID" value="GAA2075053.1"/>
    <property type="molecule type" value="Genomic_DNA"/>
</dbReference>
<keyword evidence="2" id="KW-0812">Transmembrane</keyword>
<gene>
    <name evidence="4" type="ORF">GCM10009801_29450</name>
</gene>